<evidence type="ECO:0000313" key="2">
    <source>
        <dbReference type="EMBL" id="AGO88174.1"/>
    </source>
</evidence>
<dbReference type="AlphaFoldDB" id="S4W865"/>
<keyword evidence="1" id="KW-1133">Transmembrane helix</keyword>
<evidence type="ECO:0008006" key="3">
    <source>
        <dbReference type="Google" id="ProtNLM"/>
    </source>
</evidence>
<evidence type="ECO:0000256" key="1">
    <source>
        <dbReference type="SAM" id="Phobius"/>
    </source>
</evidence>
<proteinExistence type="predicted"/>
<accession>S4W865</accession>
<sequence>MLDGAPLLVSDTMRTLFITINILGFLFAGNGKITGIIVNKETGEPLPGVNVVVEEIALGAATDVNGYYFIINVPPGDYTLQASYIGYATQKVQNLRVNN</sequence>
<feature type="transmembrane region" description="Helical" evidence="1">
    <location>
        <begin position="12"/>
        <end position="30"/>
    </location>
</feature>
<name>S4W865_9BACT</name>
<dbReference type="EMBL" id="KF170426">
    <property type="protein sequence ID" value="AGO88174.1"/>
    <property type="molecule type" value="Genomic_DNA"/>
</dbReference>
<dbReference type="Gene3D" id="2.60.40.1120">
    <property type="entry name" value="Carboxypeptidase-like, regulatory domain"/>
    <property type="match status" value="1"/>
</dbReference>
<keyword evidence="1" id="KW-0812">Transmembrane</keyword>
<reference evidence="2" key="1">
    <citation type="journal article" date="2014" name="ISME J.">
        <title>Genomic properties of Marine Group A bacteria indicate a role in the marine sulfur cycle.</title>
        <authorList>
            <person name="Wright J.J."/>
            <person name="Mewis K."/>
            <person name="Hanson N.W."/>
            <person name="Konwar K.M."/>
            <person name="Maas K.R."/>
            <person name="Hallam S.J."/>
        </authorList>
    </citation>
    <scope>NUCLEOTIDE SEQUENCE</scope>
</reference>
<organism evidence="2">
    <name type="scientific">uncultured bacterium 4130011-I07</name>
    <dbReference type="NCBI Taxonomy" id="1343842"/>
    <lineage>
        <taxon>Bacteria</taxon>
        <taxon>environmental samples</taxon>
    </lineage>
</organism>
<dbReference type="InterPro" id="IPR008969">
    <property type="entry name" value="CarboxyPept-like_regulatory"/>
</dbReference>
<dbReference type="Pfam" id="PF13715">
    <property type="entry name" value="CarbopepD_reg_2"/>
    <property type="match status" value="1"/>
</dbReference>
<keyword evidence="1" id="KW-0472">Membrane</keyword>
<protein>
    <recommendedName>
        <fullName evidence="3">TonB-dependent receptor</fullName>
    </recommendedName>
</protein>
<dbReference type="SUPFAM" id="SSF49464">
    <property type="entry name" value="Carboxypeptidase regulatory domain-like"/>
    <property type="match status" value="1"/>
</dbReference>